<feature type="transmembrane region" description="Helical" evidence="2">
    <location>
        <begin position="122"/>
        <end position="140"/>
    </location>
</feature>
<dbReference type="STRING" id="1460663.A0A177C590"/>
<dbReference type="InParanoid" id="A0A177C590"/>
<dbReference type="OrthoDB" id="193478at2759"/>
<name>A0A177C590_9PLEO</name>
<feature type="region of interest" description="Disordered" evidence="1">
    <location>
        <begin position="342"/>
        <end position="367"/>
    </location>
</feature>
<evidence type="ECO:0000256" key="2">
    <source>
        <dbReference type="SAM" id="Phobius"/>
    </source>
</evidence>
<sequence>MVRQTPPPQNGFNAFARKVYSPLGFSKAYNFILWFIFAGGLFGFTLARFMYLNFGGVFCPSGGSNSMIGAAPGECYWYRTFNWYKTGIILHLAGILPACILVILQFTPAIRHKAIIIHRVSGWLAMLLWIVSTVGALMIARRAFNGGIDTQAWIGLVGFGSTICFMLSIWNIKKLQIEQHRAWMLRGWFYAASIITNRIILIIATSIISAVGSYYTVWPCAKIAYTMRSDEATLEAYPECASYVNGSDPLQQAVVHARFGGRATEIGAALNMCFGMALWLALAMHAIGVEVYLHLTPKEAERLRNVSYQRQLEAGMRNPGSAGLTADKLGDSVTWIPQARKDSIGSGNTLTADAHNNAPKSELPMSD</sequence>
<keyword evidence="4" id="KW-1185">Reference proteome</keyword>
<keyword evidence="2" id="KW-1133">Transmembrane helix</keyword>
<feature type="transmembrane region" description="Helical" evidence="2">
    <location>
        <begin position="88"/>
        <end position="110"/>
    </location>
</feature>
<dbReference type="InterPro" id="IPR018750">
    <property type="entry name" value="DUF2306_membrane"/>
</dbReference>
<dbReference type="GeneID" id="28760272"/>
<dbReference type="Proteomes" id="UP000077069">
    <property type="component" value="Unassembled WGS sequence"/>
</dbReference>
<accession>A0A177C590</accession>
<feature type="transmembrane region" description="Helical" evidence="2">
    <location>
        <begin position="31"/>
        <end position="51"/>
    </location>
</feature>
<reference evidence="3 4" key="1">
    <citation type="submission" date="2016-05" db="EMBL/GenBank/DDBJ databases">
        <title>Comparative analysis of secretome profiles of manganese(II)-oxidizing ascomycete fungi.</title>
        <authorList>
            <consortium name="DOE Joint Genome Institute"/>
            <person name="Zeiner C.A."/>
            <person name="Purvine S.O."/>
            <person name="Zink E.M."/>
            <person name="Wu S."/>
            <person name="Pasa-Tolic L."/>
            <person name="Chaput D.L."/>
            <person name="Haridas S."/>
            <person name="Grigoriev I.V."/>
            <person name="Santelli C.M."/>
            <person name="Hansel C.M."/>
        </authorList>
    </citation>
    <scope>NUCLEOTIDE SEQUENCE [LARGE SCALE GENOMIC DNA]</scope>
    <source>
        <strain evidence="3 4">AP3s5-JAC2a</strain>
    </source>
</reference>
<feature type="transmembrane region" description="Helical" evidence="2">
    <location>
        <begin position="276"/>
        <end position="295"/>
    </location>
</feature>
<gene>
    <name evidence="3" type="ORF">CC84DRAFT_1152039</name>
</gene>
<dbReference type="AlphaFoldDB" id="A0A177C590"/>
<keyword evidence="2" id="KW-0812">Transmembrane</keyword>
<evidence type="ECO:0008006" key="5">
    <source>
        <dbReference type="Google" id="ProtNLM"/>
    </source>
</evidence>
<evidence type="ECO:0000256" key="1">
    <source>
        <dbReference type="SAM" id="MobiDB-lite"/>
    </source>
</evidence>
<dbReference type="Pfam" id="PF10067">
    <property type="entry name" value="DUF2306"/>
    <property type="match status" value="1"/>
</dbReference>
<proteinExistence type="predicted"/>
<feature type="transmembrane region" description="Helical" evidence="2">
    <location>
        <begin position="152"/>
        <end position="172"/>
    </location>
</feature>
<evidence type="ECO:0000313" key="3">
    <source>
        <dbReference type="EMBL" id="OAG01938.1"/>
    </source>
</evidence>
<keyword evidence="2" id="KW-0472">Membrane</keyword>
<evidence type="ECO:0000313" key="4">
    <source>
        <dbReference type="Proteomes" id="UP000077069"/>
    </source>
</evidence>
<organism evidence="3 4">
    <name type="scientific">Paraphaeosphaeria sporulosa</name>
    <dbReference type="NCBI Taxonomy" id="1460663"/>
    <lineage>
        <taxon>Eukaryota</taxon>
        <taxon>Fungi</taxon>
        <taxon>Dikarya</taxon>
        <taxon>Ascomycota</taxon>
        <taxon>Pezizomycotina</taxon>
        <taxon>Dothideomycetes</taxon>
        <taxon>Pleosporomycetidae</taxon>
        <taxon>Pleosporales</taxon>
        <taxon>Massarineae</taxon>
        <taxon>Didymosphaeriaceae</taxon>
        <taxon>Paraphaeosphaeria</taxon>
    </lineage>
</organism>
<dbReference type="EMBL" id="KV441556">
    <property type="protein sequence ID" value="OAG01938.1"/>
    <property type="molecule type" value="Genomic_DNA"/>
</dbReference>
<protein>
    <recommendedName>
        <fullName evidence="5">DUF2306 domain-containing protein</fullName>
    </recommendedName>
</protein>
<dbReference type="RefSeq" id="XP_018032303.1">
    <property type="nucleotide sequence ID" value="XM_018176786.1"/>
</dbReference>